<evidence type="ECO:0000313" key="2">
    <source>
        <dbReference type="Proteomes" id="UP001144978"/>
    </source>
</evidence>
<comment type="caution">
    <text evidence="1">The sequence shown here is derived from an EMBL/GenBank/DDBJ whole genome shotgun (WGS) entry which is preliminary data.</text>
</comment>
<sequence>MHKFCLRPPDPAKYWQVLEHVRCNTFASNAYPSSPRSAACLHLGIGSVPLEMIVFQECSPGRRTVTQPSTLTAQGAELHFESSRLGAASWREKHSCIMLWAKEDYEIKSSPSHPFKPWVPTACTTSPKDPSSWSDTTAGCQS</sequence>
<accession>A0ACC1PSB5</accession>
<name>A0ACC1PSB5_9APHY</name>
<gene>
    <name evidence="1" type="ORF">NUW54_g6771</name>
</gene>
<organism evidence="1 2">
    <name type="scientific">Trametes sanguinea</name>
    <dbReference type="NCBI Taxonomy" id="158606"/>
    <lineage>
        <taxon>Eukaryota</taxon>
        <taxon>Fungi</taxon>
        <taxon>Dikarya</taxon>
        <taxon>Basidiomycota</taxon>
        <taxon>Agaricomycotina</taxon>
        <taxon>Agaricomycetes</taxon>
        <taxon>Polyporales</taxon>
        <taxon>Polyporaceae</taxon>
        <taxon>Trametes</taxon>
    </lineage>
</organism>
<dbReference type="EMBL" id="JANSHE010001850">
    <property type="protein sequence ID" value="KAJ3000520.1"/>
    <property type="molecule type" value="Genomic_DNA"/>
</dbReference>
<protein>
    <submittedName>
        <fullName evidence="1">Uncharacterized protein</fullName>
    </submittedName>
</protein>
<keyword evidence="2" id="KW-1185">Reference proteome</keyword>
<proteinExistence type="predicted"/>
<evidence type="ECO:0000313" key="1">
    <source>
        <dbReference type="EMBL" id="KAJ3000520.1"/>
    </source>
</evidence>
<dbReference type="Proteomes" id="UP001144978">
    <property type="component" value="Unassembled WGS sequence"/>
</dbReference>
<reference evidence="1" key="1">
    <citation type="submission" date="2022-08" db="EMBL/GenBank/DDBJ databases">
        <title>Genome Sequence of Pycnoporus sanguineus.</title>
        <authorList>
            <person name="Buettner E."/>
        </authorList>
    </citation>
    <scope>NUCLEOTIDE SEQUENCE</scope>
    <source>
        <strain evidence="1">CG-C14</strain>
    </source>
</reference>